<evidence type="ECO:0000256" key="1">
    <source>
        <dbReference type="ARBA" id="ARBA00023015"/>
    </source>
</evidence>
<dbReference type="GO" id="GO:0003700">
    <property type="term" value="F:DNA-binding transcription factor activity"/>
    <property type="evidence" value="ECO:0007669"/>
    <property type="project" value="InterPro"/>
</dbReference>
<keyword evidence="2" id="KW-0238">DNA-binding</keyword>
<gene>
    <name evidence="5" type="ORF">HLH34_02590</name>
</gene>
<dbReference type="AlphaFoldDB" id="A0A7W4JQ36"/>
<dbReference type="PANTHER" id="PTHR43537">
    <property type="entry name" value="TRANSCRIPTIONAL REGULATOR, GNTR FAMILY"/>
    <property type="match status" value="1"/>
</dbReference>
<dbReference type="Pfam" id="PF07729">
    <property type="entry name" value="FCD"/>
    <property type="match status" value="1"/>
</dbReference>
<dbReference type="EMBL" id="JABEQF010000002">
    <property type="protein sequence ID" value="MBB2188852.1"/>
    <property type="molecule type" value="Genomic_DNA"/>
</dbReference>
<dbReference type="PANTHER" id="PTHR43537:SF45">
    <property type="entry name" value="GNTR FAMILY REGULATORY PROTEIN"/>
    <property type="match status" value="1"/>
</dbReference>
<organism evidence="5 6">
    <name type="scientific">Gluconacetobacter azotocaptans</name>
    <dbReference type="NCBI Taxonomy" id="142834"/>
    <lineage>
        <taxon>Bacteria</taxon>
        <taxon>Pseudomonadati</taxon>
        <taxon>Pseudomonadota</taxon>
        <taxon>Alphaproteobacteria</taxon>
        <taxon>Acetobacterales</taxon>
        <taxon>Acetobacteraceae</taxon>
        <taxon>Gluconacetobacter</taxon>
    </lineage>
</organism>
<keyword evidence="6" id="KW-1185">Reference proteome</keyword>
<dbReference type="Gene3D" id="1.10.10.10">
    <property type="entry name" value="Winged helix-like DNA-binding domain superfamily/Winged helix DNA-binding domain"/>
    <property type="match status" value="1"/>
</dbReference>
<dbReference type="PROSITE" id="PS50949">
    <property type="entry name" value="HTH_GNTR"/>
    <property type="match status" value="1"/>
</dbReference>
<evidence type="ECO:0000256" key="3">
    <source>
        <dbReference type="ARBA" id="ARBA00023163"/>
    </source>
</evidence>
<evidence type="ECO:0000313" key="5">
    <source>
        <dbReference type="EMBL" id="MBB2188852.1"/>
    </source>
</evidence>
<proteinExistence type="predicted"/>
<dbReference type="SUPFAM" id="SSF46785">
    <property type="entry name" value="Winged helix' DNA-binding domain"/>
    <property type="match status" value="1"/>
</dbReference>
<dbReference type="SMART" id="SM00345">
    <property type="entry name" value="HTH_GNTR"/>
    <property type="match status" value="1"/>
</dbReference>
<protein>
    <submittedName>
        <fullName evidence="5">GntR family transcriptional regulator</fullName>
    </submittedName>
</protein>
<dbReference type="GO" id="GO:0003677">
    <property type="term" value="F:DNA binding"/>
    <property type="evidence" value="ECO:0007669"/>
    <property type="project" value="UniProtKB-KW"/>
</dbReference>
<dbReference type="SMART" id="SM00895">
    <property type="entry name" value="FCD"/>
    <property type="match status" value="1"/>
</dbReference>
<dbReference type="InterPro" id="IPR000524">
    <property type="entry name" value="Tscrpt_reg_HTH_GntR"/>
</dbReference>
<dbReference type="InterPro" id="IPR036390">
    <property type="entry name" value="WH_DNA-bd_sf"/>
</dbReference>
<accession>A0A7W4JQ36</accession>
<comment type="caution">
    <text evidence="5">The sequence shown here is derived from an EMBL/GenBank/DDBJ whole genome shotgun (WGS) entry which is preliminary data.</text>
</comment>
<evidence type="ECO:0000313" key="6">
    <source>
        <dbReference type="Proteomes" id="UP000555756"/>
    </source>
</evidence>
<evidence type="ECO:0000256" key="2">
    <source>
        <dbReference type="ARBA" id="ARBA00023125"/>
    </source>
</evidence>
<evidence type="ECO:0000259" key="4">
    <source>
        <dbReference type="PROSITE" id="PS50949"/>
    </source>
</evidence>
<dbReference type="Pfam" id="PF00392">
    <property type="entry name" value="GntR"/>
    <property type="match status" value="1"/>
</dbReference>
<keyword evidence="1" id="KW-0805">Transcription regulation</keyword>
<dbReference type="InterPro" id="IPR008920">
    <property type="entry name" value="TF_FadR/GntR_C"/>
</dbReference>
<dbReference type="SUPFAM" id="SSF48008">
    <property type="entry name" value="GntR ligand-binding domain-like"/>
    <property type="match status" value="1"/>
</dbReference>
<keyword evidence="3" id="KW-0804">Transcription</keyword>
<sequence>MSESSVERAYDSLRRMAVGFAFKPGERLNEGTVSRTLGMSRAPVREAMNRLASEGLLTVVPGQGFFCRQLSISEIEALYEVRGDLEAASVRAAARQGDARALSDLRAAAASLVAAADGLDIDTLIARDEAFHRELARLAGNVERVRILENANARIRFVRQINLERPARTLRSLTDHVAIADAVARGDGEEAAALMLAHLGDSAAQAGAGVRDGLARIYARAVA</sequence>
<name>A0A7W4JQ36_9PROT</name>
<feature type="domain" description="HTH gntR-type" evidence="4">
    <location>
        <begin position="3"/>
        <end position="70"/>
    </location>
</feature>
<dbReference type="InterPro" id="IPR011711">
    <property type="entry name" value="GntR_C"/>
</dbReference>
<dbReference type="Gene3D" id="1.20.120.530">
    <property type="entry name" value="GntR ligand-binding domain-like"/>
    <property type="match status" value="1"/>
</dbReference>
<reference evidence="5 6" key="1">
    <citation type="submission" date="2020-04" db="EMBL/GenBank/DDBJ databases">
        <title>Description of novel Gluconacetobacter.</title>
        <authorList>
            <person name="Sombolestani A."/>
        </authorList>
    </citation>
    <scope>NUCLEOTIDE SEQUENCE [LARGE SCALE GENOMIC DNA]</scope>
    <source>
        <strain evidence="5 6">LMG 21311</strain>
    </source>
</reference>
<dbReference type="RefSeq" id="WP_183118053.1">
    <property type="nucleotide sequence ID" value="NZ_JABEQF010000002.1"/>
</dbReference>
<dbReference type="InterPro" id="IPR036388">
    <property type="entry name" value="WH-like_DNA-bd_sf"/>
</dbReference>
<dbReference type="Proteomes" id="UP000555756">
    <property type="component" value="Unassembled WGS sequence"/>
</dbReference>